<name>D9WBS1_9ACTN</name>
<dbReference type="Pfam" id="PF00196">
    <property type="entry name" value="GerE"/>
    <property type="match status" value="1"/>
</dbReference>
<keyword evidence="8" id="KW-1185">Reference proteome</keyword>
<evidence type="ECO:0000313" key="8">
    <source>
        <dbReference type="Proteomes" id="UP000003963"/>
    </source>
</evidence>
<evidence type="ECO:0000256" key="1">
    <source>
        <dbReference type="ARBA" id="ARBA00022553"/>
    </source>
</evidence>
<dbReference type="InterPro" id="IPR016032">
    <property type="entry name" value="Sig_transdc_resp-reg_C-effctor"/>
</dbReference>
<evidence type="ECO:0000256" key="3">
    <source>
        <dbReference type="PROSITE-ProRule" id="PRU00169"/>
    </source>
</evidence>
<dbReference type="CDD" id="cd06170">
    <property type="entry name" value="LuxR_C_like"/>
    <property type="match status" value="1"/>
</dbReference>
<dbReference type="PRINTS" id="PR00038">
    <property type="entry name" value="HTHLUXR"/>
</dbReference>
<dbReference type="InterPro" id="IPR058245">
    <property type="entry name" value="NreC/VraR/RcsB-like_REC"/>
</dbReference>
<dbReference type="GO" id="GO:0000160">
    <property type="term" value="P:phosphorelay signal transduction system"/>
    <property type="evidence" value="ECO:0007669"/>
    <property type="project" value="InterPro"/>
</dbReference>
<dbReference type="Gene3D" id="3.40.50.2300">
    <property type="match status" value="1"/>
</dbReference>
<keyword evidence="2 7" id="KW-0238">DNA-binding</keyword>
<organism evidence="7 8">
    <name type="scientific">Streptomyces himastatinicus ATCC 53653</name>
    <dbReference type="NCBI Taxonomy" id="457427"/>
    <lineage>
        <taxon>Bacteria</taxon>
        <taxon>Bacillati</taxon>
        <taxon>Actinomycetota</taxon>
        <taxon>Actinomycetes</taxon>
        <taxon>Kitasatosporales</taxon>
        <taxon>Streptomycetaceae</taxon>
        <taxon>Streptomyces</taxon>
        <taxon>Streptomyces violaceusniger group</taxon>
    </lineage>
</organism>
<dbReference type="PANTHER" id="PTHR43214">
    <property type="entry name" value="TWO-COMPONENT RESPONSE REGULATOR"/>
    <property type="match status" value="1"/>
</dbReference>
<dbReference type="GO" id="GO:0006355">
    <property type="term" value="P:regulation of DNA-templated transcription"/>
    <property type="evidence" value="ECO:0007669"/>
    <property type="project" value="InterPro"/>
</dbReference>
<dbReference type="HOGENOM" id="CLU_000445_90_10_11"/>
<sequence>MPHRECPGHRHHRRVLGAAGRSAGPGPRRLVPRLPVLGRGTGAVTAPAELTKVLIVEDHRVVAEGLWALLAEYGDLTVVGWADSVAETVPMAKELTPDVALIDFRLPDGTGADAAAGIRAHDPSCAIVILSADASDSALLAAVEAGACGYLLKSASGDEIASAIRSAAEGETLIPAGTLVEVLSRHRESARSTAEQTGRLESLTRREQEILTLMGQGLDNRAVAEQLSISYATVRTHVRKILEKLEVRSQLEAVAKATEWGFRPVEPE</sequence>
<gene>
    <name evidence="7" type="ORF">SSOG_04741</name>
</gene>
<dbReference type="PANTHER" id="PTHR43214:SF43">
    <property type="entry name" value="TWO-COMPONENT RESPONSE REGULATOR"/>
    <property type="match status" value="1"/>
</dbReference>
<evidence type="ECO:0000259" key="5">
    <source>
        <dbReference type="PROSITE" id="PS50043"/>
    </source>
</evidence>
<evidence type="ECO:0000313" key="7">
    <source>
        <dbReference type="EMBL" id="EFL25027.1"/>
    </source>
</evidence>
<dbReference type="PROSITE" id="PS50043">
    <property type="entry name" value="HTH_LUXR_2"/>
    <property type="match status" value="1"/>
</dbReference>
<dbReference type="PROSITE" id="PS50110">
    <property type="entry name" value="RESPONSE_REGULATORY"/>
    <property type="match status" value="1"/>
</dbReference>
<dbReference type="CDD" id="cd17535">
    <property type="entry name" value="REC_NarL-like"/>
    <property type="match status" value="1"/>
</dbReference>
<accession>D9WBS1</accession>
<dbReference type="InterPro" id="IPR039420">
    <property type="entry name" value="WalR-like"/>
</dbReference>
<feature type="domain" description="Response regulatory" evidence="6">
    <location>
        <begin position="52"/>
        <end position="168"/>
    </location>
</feature>
<dbReference type="SUPFAM" id="SSF52172">
    <property type="entry name" value="CheY-like"/>
    <property type="match status" value="1"/>
</dbReference>
<protein>
    <submittedName>
        <fullName evidence="7">LuxR family DNA-binding response regulator</fullName>
    </submittedName>
</protein>
<dbReference type="EMBL" id="GG657754">
    <property type="protein sequence ID" value="EFL25027.1"/>
    <property type="molecule type" value="Genomic_DNA"/>
</dbReference>
<dbReference type="SUPFAM" id="SSF46894">
    <property type="entry name" value="C-terminal effector domain of the bipartite response regulators"/>
    <property type="match status" value="1"/>
</dbReference>
<dbReference type="SMART" id="SM00421">
    <property type="entry name" value="HTH_LUXR"/>
    <property type="match status" value="1"/>
</dbReference>
<keyword evidence="1 3" id="KW-0597">Phosphoprotein</keyword>
<feature type="modified residue" description="4-aspartylphosphate" evidence="3">
    <location>
        <position position="103"/>
    </location>
</feature>
<dbReference type="Proteomes" id="UP000003963">
    <property type="component" value="Unassembled WGS sequence"/>
</dbReference>
<proteinExistence type="predicted"/>
<dbReference type="SMART" id="SM00448">
    <property type="entry name" value="REC"/>
    <property type="match status" value="1"/>
</dbReference>
<dbReference type="STRING" id="457427.SSOG_04741"/>
<dbReference type="InterPro" id="IPR011006">
    <property type="entry name" value="CheY-like_superfamily"/>
</dbReference>
<dbReference type="GO" id="GO:0003677">
    <property type="term" value="F:DNA binding"/>
    <property type="evidence" value="ECO:0007669"/>
    <property type="project" value="UniProtKB-KW"/>
</dbReference>
<dbReference type="InterPro" id="IPR001789">
    <property type="entry name" value="Sig_transdc_resp-reg_receiver"/>
</dbReference>
<evidence type="ECO:0000256" key="2">
    <source>
        <dbReference type="ARBA" id="ARBA00023125"/>
    </source>
</evidence>
<evidence type="ECO:0000259" key="6">
    <source>
        <dbReference type="PROSITE" id="PS50110"/>
    </source>
</evidence>
<feature type="compositionally biased region" description="Low complexity" evidence="4">
    <location>
        <begin position="17"/>
        <end position="29"/>
    </location>
</feature>
<feature type="domain" description="HTH luxR-type" evidence="5">
    <location>
        <begin position="196"/>
        <end position="261"/>
    </location>
</feature>
<dbReference type="Pfam" id="PF00072">
    <property type="entry name" value="Response_reg"/>
    <property type="match status" value="1"/>
</dbReference>
<dbReference type="InterPro" id="IPR000792">
    <property type="entry name" value="Tscrpt_reg_LuxR_C"/>
</dbReference>
<feature type="region of interest" description="Disordered" evidence="4">
    <location>
        <begin position="1"/>
        <end position="29"/>
    </location>
</feature>
<reference evidence="7 8" key="1">
    <citation type="submission" date="2009-02" db="EMBL/GenBank/DDBJ databases">
        <title>Annotation of Streptomyces hygroscopicus strain ATCC 53653.</title>
        <authorList>
            <consortium name="The Broad Institute Genome Sequencing Platform"/>
            <consortium name="Broad Institute Microbial Sequencing Center"/>
            <person name="Fischbach M."/>
            <person name="Godfrey P."/>
            <person name="Ward D."/>
            <person name="Young S."/>
            <person name="Zeng Q."/>
            <person name="Koehrsen M."/>
            <person name="Alvarado L."/>
            <person name="Berlin A.M."/>
            <person name="Bochicchio J."/>
            <person name="Borenstein D."/>
            <person name="Chapman S.B."/>
            <person name="Chen Z."/>
            <person name="Engels R."/>
            <person name="Freedman E."/>
            <person name="Gellesch M."/>
            <person name="Goldberg J."/>
            <person name="Griggs A."/>
            <person name="Gujja S."/>
            <person name="Heilman E.R."/>
            <person name="Heiman D.I."/>
            <person name="Hepburn T.A."/>
            <person name="Howarth C."/>
            <person name="Jen D."/>
            <person name="Larson L."/>
            <person name="Lewis B."/>
            <person name="Mehta T."/>
            <person name="Park D."/>
            <person name="Pearson M."/>
            <person name="Richards J."/>
            <person name="Roberts A."/>
            <person name="Saif S."/>
            <person name="Shea T.D."/>
            <person name="Shenoy N."/>
            <person name="Sisk P."/>
            <person name="Stolte C."/>
            <person name="Sykes S.N."/>
            <person name="Thomson T."/>
            <person name="Walk T."/>
            <person name="White J."/>
            <person name="Yandava C."/>
            <person name="Straight P."/>
            <person name="Clardy J."/>
            <person name="Hung D."/>
            <person name="Kolter R."/>
            <person name="Mekalanos J."/>
            <person name="Walker S."/>
            <person name="Walsh C.T."/>
            <person name="Wieland-Brown L.C."/>
            <person name="Haas B."/>
            <person name="Nusbaum C."/>
            <person name="Birren B."/>
        </authorList>
    </citation>
    <scope>NUCLEOTIDE SEQUENCE [LARGE SCALE GENOMIC DNA]</scope>
    <source>
        <strain evidence="7 8">ATCC 53653</strain>
    </source>
</reference>
<dbReference type="AlphaFoldDB" id="D9WBS1"/>
<evidence type="ECO:0000256" key="4">
    <source>
        <dbReference type="SAM" id="MobiDB-lite"/>
    </source>
</evidence>